<protein>
    <submittedName>
        <fullName evidence="2">Uncharacterized protein</fullName>
    </submittedName>
</protein>
<dbReference type="EMBL" id="JAYMYQ010000010">
    <property type="protein sequence ID" value="KAK7307490.1"/>
    <property type="molecule type" value="Genomic_DNA"/>
</dbReference>
<keyword evidence="3" id="KW-1185">Reference proteome</keyword>
<feature type="transmembrane region" description="Helical" evidence="1">
    <location>
        <begin position="21"/>
        <end position="42"/>
    </location>
</feature>
<comment type="caution">
    <text evidence="2">The sequence shown here is derived from an EMBL/GenBank/DDBJ whole genome shotgun (WGS) entry which is preliminary data.</text>
</comment>
<organism evidence="2 3">
    <name type="scientific">Canavalia gladiata</name>
    <name type="common">Sword bean</name>
    <name type="synonym">Dolichos gladiatus</name>
    <dbReference type="NCBI Taxonomy" id="3824"/>
    <lineage>
        <taxon>Eukaryota</taxon>
        <taxon>Viridiplantae</taxon>
        <taxon>Streptophyta</taxon>
        <taxon>Embryophyta</taxon>
        <taxon>Tracheophyta</taxon>
        <taxon>Spermatophyta</taxon>
        <taxon>Magnoliopsida</taxon>
        <taxon>eudicotyledons</taxon>
        <taxon>Gunneridae</taxon>
        <taxon>Pentapetalae</taxon>
        <taxon>rosids</taxon>
        <taxon>fabids</taxon>
        <taxon>Fabales</taxon>
        <taxon>Fabaceae</taxon>
        <taxon>Papilionoideae</taxon>
        <taxon>50 kb inversion clade</taxon>
        <taxon>NPAAA clade</taxon>
        <taxon>indigoferoid/millettioid clade</taxon>
        <taxon>Phaseoleae</taxon>
        <taxon>Canavalia</taxon>
    </lineage>
</organism>
<keyword evidence="1" id="KW-0812">Transmembrane</keyword>
<evidence type="ECO:0000313" key="3">
    <source>
        <dbReference type="Proteomes" id="UP001367508"/>
    </source>
</evidence>
<keyword evidence="1" id="KW-0472">Membrane</keyword>
<keyword evidence="1" id="KW-1133">Transmembrane helix</keyword>
<dbReference type="Proteomes" id="UP001367508">
    <property type="component" value="Unassembled WGS sequence"/>
</dbReference>
<accession>A0AAN9PPP1</accession>
<proteinExistence type="predicted"/>
<evidence type="ECO:0000256" key="1">
    <source>
        <dbReference type="SAM" id="Phobius"/>
    </source>
</evidence>
<reference evidence="2 3" key="1">
    <citation type="submission" date="2024-01" db="EMBL/GenBank/DDBJ databases">
        <title>The genomes of 5 underutilized Papilionoideae crops provide insights into root nodulation and disease resistanc.</title>
        <authorList>
            <person name="Jiang F."/>
        </authorList>
    </citation>
    <scope>NUCLEOTIDE SEQUENCE [LARGE SCALE GENOMIC DNA]</scope>
    <source>
        <strain evidence="2">LVBAO_FW01</strain>
        <tissue evidence="2">Leaves</tissue>
    </source>
</reference>
<sequence>MPKFGYVILVKAGPIIFLLKFKCLAALPVFSAVFLSLCRYLGNGYLFLADPVTVEILCLVYSQLLQLNCALGCFQLQMCCIH</sequence>
<name>A0AAN9PPP1_CANGL</name>
<dbReference type="AlphaFoldDB" id="A0AAN9PPP1"/>
<evidence type="ECO:0000313" key="2">
    <source>
        <dbReference type="EMBL" id="KAK7307490.1"/>
    </source>
</evidence>
<gene>
    <name evidence="2" type="ORF">VNO77_40601</name>
</gene>